<comment type="caution">
    <text evidence="1">The sequence shown here is derived from an EMBL/GenBank/DDBJ whole genome shotgun (WGS) entry which is preliminary data.</text>
</comment>
<dbReference type="InterPro" id="IPR029035">
    <property type="entry name" value="DHS-like_NAD/FAD-binding_dom"/>
</dbReference>
<proteinExistence type="predicted"/>
<keyword evidence="1" id="KW-0378">Hydrolase</keyword>
<dbReference type="GO" id="GO:0016787">
    <property type="term" value="F:hydrolase activity"/>
    <property type="evidence" value="ECO:0007669"/>
    <property type="project" value="UniProtKB-KW"/>
</dbReference>
<evidence type="ECO:0000313" key="1">
    <source>
        <dbReference type="EMBL" id="KAA6325892.1"/>
    </source>
</evidence>
<dbReference type="EMBL" id="SNRY01002271">
    <property type="protein sequence ID" value="KAA6325892.1"/>
    <property type="molecule type" value="Genomic_DNA"/>
</dbReference>
<dbReference type="Gene3D" id="3.40.50.1220">
    <property type="entry name" value="TPP-binding domain"/>
    <property type="match status" value="1"/>
</dbReference>
<dbReference type="AlphaFoldDB" id="A0A5J4QWK1"/>
<dbReference type="SUPFAM" id="SSF52467">
    <property type="entry name" value="DHS-like NAD/FAD-binding domain"/>
    <property type="match status" value="1"/>
</dbReference>
<name>A0A5J4QWK1_9ZZZZ</name>
<reference evidence="1" key="1">
    <citation type="submission" date="2019-03" db="EMBL/GenBank/DDBJ databases">
        <title>Single cell metagenomics reveals metabolic interactions within the superorganism composed of flagellate Streblomastix strix and complex community of Bacteroidetes bacteria on its surface.</title>
        <authorList>
            <person name="Treitli S.C."/>
            <person name="Kolisko M."/>
            <person name="Husnik F."/>
            <person name="Keeling P."/>
            <person name="Hampl V."/>
        </authorList>
    </citation>
    <scope>NUCLEOTIDE SEQUENCE</scope>
    <source>
        <strain evidence="1">STM</strain>
    </source>
</reference>
<dbReference type="Pfam" id="PF13289">
    <property type="entry name" value="SIR2_2"/>
    <property type="match status" value="1"/>
</dbReference>
<sequence length="359" mass="41127">MDNLLTSLAFSIYSNKKVYALLIGSGISAPSGIPTGWSILMDLIRKIAAMEGPGEINDLEKWYIDKYNSNLDYSEILSKLVKTQTERVNLLRPYFEPTLEEKENGLKTPTKAHRAIAKMTQKGYFKVILTTNFDRLLEKAFEDEGIIPHVIYHEDDIDGATPLVHASCIIVKINGDYIDCRFKNTAEELSQYSDKLNNYLTKIFEDFGLITCGWSGLWDKALISQIRASVNRRYAGYYTYKGHCETPFKELCEFRNGELLEIKSADIFFTELAERVNALESLSLAQHPLNKDIAVARVKKYIVKPASKILLNDMVQDEVRRTREQIDANKEFTLQLTPDTWQAYWAFHMHNVDTLIPIC</sequence>
<protein>
    <submittedName>
        <fullName evidence="1">NAD-dependent protein deacylase</fullName>
        <ecNumber evidence="1">3.5.1.-</ecNumber>
    </submittedName>
</protein>
<accession>A0A5J4QWK1</accession>
<dbReference type="EC" id="3.5.1.-" evidence="1"/>
<gene>
    <name evidence="1" type="ORF">EZS27_024943</name>
</gene>
<organism evidence="1">
    <name type="scientific">termite gut metagenome</name>
    <dbReference type="NCBI Taxonomy" id="433724"/>
    <lineage>
        <taxon>unclassified sequences</taxon>
        <taxon>metagenomes</taxon>
        <taxon>organismal metagenomes</taxon>
    </lineage>
</organism>